<dbReference type="EnsemblMetazoa" id="AARA001166-RA">
    <property type="protein sequence ID" value="AARA001166-PA"/>
    <property type="gene ID" value="AARA001166"/>
</dbReference>
<accession>A0A182HIV5</accession>
<evidence type="ECO:0000313" key="2">
    <source>
        <dbReference type="Proteomes" id="UP000075840"/>
    </source>
</evidence>
<reference evidence="1" key="1">
    <citation type="submission" date="2022-08" db="UniProtKB">
        <authorList>
            <consortium name="EnsemblMetazoa"/>
        </authorList>
    </citation>
    <scope>IDENTIFICATION</scope>
    <source>
        <strain evidence="1">Dongola</strain>
    </source>
</reference>
<keyword evidence="2" id="KW-1185">Reference proteome</keyword>
<dbReference type="VEuPathDB" id="VectorBase:AARA21_008127"/>
<dbReference type="EMBL" id="APCN01008405">
    <property type="status" value="NOT_ANNOTATED_CDS"/>
    <property type="molecule type" value="Genomic_DNA"/>
</dbReference>
<proteinExistence type="predicted"/>
<dbReference type="AlphaFoldDB" id="A0A182HIV5"/>
<dbReference type="VEuPathDB" id="VectorBase:AARA001166"/>
<dbReference type="PANTHER" id="PTHR33053">
    <property type="entry name" value="PROTEIN, PUTATIVE-RELATED"/>
    <property type="match status" value="1"/>
</dbReference>
<organism evidence="1 2">
    <name type="scientific">Anopheles arabiensis</name>
    <name type="common">Mosquito</name>
    <dbReference type="NCBI Taxonomy" id="7173"/>
    <lineage>
        <taxon>Eukaryota</taxon>
        <taxon>Metazoa</taxon>
        <taxon>Ecdysozoa</taxon>
        <taxon>Arthropoda</taxon>
        <taxon>Hexapoda</taxon>
        <taxon>Insecta</taxon>
        <taxon>Pterygota</taxon>
        <taxon>Neoptera</taxon>
        <taxon>Endopterygota</taxon>
        <taxon>Diptera</taxon>
        <taxon>Nematocera</taxon>
        <taxon>Culicoidea</taxon>
        <taxon>Culicidae</taxon>
        <taxon>Anophelinae</taxon>
        <taxon>Anopheles</taxon>
    </lineage>
</organism>
<name>A0A182HIV5_ANOAR</name>
<protein>
    <submittedName>
        <fullName evidence="1">Uncharacterized protein</fullName>
    </submittedName>
</protein>
<evidence type="ECO:0000313" key="1">
    <source>
        <dbReference type="EnsemblMetazoa" id="AARA001166-PA"/>
    </source>
</evidence>
<sequence length="192" mass="21749">NTTPRVDRFRAQIFIDGLPLFNSSARQLCPNLMKVMELPEAPVMLLGVFCGHTKPDDVEGFFAAPATISYVGRNSYLKCTCEGTQVGRKIVFEDADAQLRIDLGFRGREDQKHHKAWKSSLQDIDELDMIKDIIIADGLHLRDLGVSKKITTGIFNHSSIRFGSMEEISTYDFENHLQLLKRLMRSGNRCTE</sequence>
<dbReference type="Proteomes" id="UP000075840">
    <property type="component" value="Unassembled WGS sequence"/>
</dbReference>
<dbReference type="PANTHER" id="PTHR33053:SF9">
    <property type="entry name" value="AGAP000105-PA"/>
    <property type="match status" value="1"/>
</dbReference>